<accession>A0ABU7XLB2</accession>
<name>A0ABU7XLB2_9HYPH</name>
<gene>
    <name evidence="2" type="ORF">V3H18_11995</name>
</gene>
<evidence type="ECO:0000256" key="1">
    <source>
        <dbReference type="SAM" id="MobiDB-lite"/>
    </source>
</evidence>
<protein>
    <submittedName>
        <fullName evidence="2">Uncharacterized protein</fullName>
    </submittedName>
</protein>
<evidence type="ECO:0000313" key="2">
    <source>
        <dbReference type="EMBL" id="MEF3367256.1"/>
    </source>
</evidence>
<sequence length="302" mass="33390">MAEIREQPQRFPFIPLRKAIDRARDLWAAIGDHSAISSDVVKIWGYSEKASGGIQTIAALRYYGLIVSVTSGHVRKLKFSDRGRNYFLDERPEKHAEAHKFFALHPKAMMALWEEWKAAPPAEPIARSALKVDFGYSENNARELLAIYLDNIQFAELGNADKISAGEADSAEPEDEPVENLSQRSESARVESTAPVGGKRSEYRVGMNFFHDQPPAGMRREVITLDEGDVVITFPDGLSPQSFGDLKDHLDLFIKKMQRRASAMAALTPDVKAKLIAAGIPAEKLENLSLDQIGALGALSDN</sequence>
<comment type="caution">
    <text evidence="2">The sequence shown here is derived from an EMBL/GenBank/DDBJ whole genome shotgun (WGS) entry which is preliminary data.</text>
</comment>
<reference evidence="2 3" key="1">
    <citation type="submission" date="2024-02" db="EMBL/GenBank/DDBJ databases">
        <authorList>
            <person name="Grouzdev D."/>
        </authorList>
    </citation>
    <scope>NUCLEOTIDE SEQUENCE [LARGE SCALE GENOMIC DNA]</scope>
    <source>
        <strain evidence="2 3">9N</strain>
    </source>
</reference>
<dbReference type="Proteomes" id="UP001350748">
    <property type="component" value="Unassembled WGS sequence"/>
</dbReference>
<feature type="region of interest" description="Disordered" evidence="1">
    <location>
        <begin position="165"/>
        <end position="197"/>
    </location>
</feature>
<dbReference type="EMBL" id="JAZHYN010000036">
    <property type="protein sequence ID" value="MEF3367256.1"/>
    <property type="molecule type" value="Genomic_DNA"/>
</dbReference>
<evidence type="ECO:0000313" key="3">
    <source>
        <dbReference type="Proteomes" id="UP001350748"/>
    </source>
</evidence>
<organism evidence="2 3">
    <name type="scientific">Methylocystis borbori</name>
    <dbReference type="NCBI Taxonomy" id="3118750"/>
    <lineage>
        <taxon>Bacteria</taxon>
        <taxon>Pseudomonadati</taxon>
        <taxon>Pseudomonadota</taxon>
        <taxon>Alphaproteobacteria</taxon>
        <taxon>Hyphomicrobiales</taxon>
        <taxon>Methylocystaceae</taxon>
        <taxon>Methylocystis</taxon>
    </lineage>
</organism>
<keyword evidence="3" id="KW-1185">Reference proteome</keyword>
<proteinExistence type="predicted"/>
<feature type="compositionally biased region" description="Acidic residues" evidence="1">
    <location>
        <begin position="169"/>
        <end position="178"/>
    </location>
</feature>
<dbReference type="RefSeq" id="WP_332082301.1">
    <property type="nucleotide sequence ID" value="NZ_JAZHYN010000036.1"/>
</dbReference>